<dbReference type="SUPFAM" id="SSF69118">
    <property type="entry name" value="AhpD-like"/>
    <property type="match status" value="1"/>
</dbReference>
<reference evidence="1 2" key="1">
    <citation type="submission" date="2014-10" db="EMBL/GenBank/DDBJ databases">
        <title>Genome sequence of Novosphingobium malaysiense MUSC 273(T).</title>
        <authorList>
            <person name="Lee L.-H."/>
        </authorList>
    </citation>
    <scope>NUCLEOTIDE SEQUENCE [LARGE SCALE GENOMIC DNA]</scope>
    <source>
        <strain evidence="1 2">MUSC 273</strain>
    </source>
</reference>
<name>A0A0B1ZUR8_9SPHN</name>
<dbReference type="InterPro" id="IPR029032">
    <property type="entry name" value="AhpD-like"/>
</dbReference>
<dbReference type="OrthoDB" id="9801997at2"/>
<evidence type="ECO:0008006" key="3">
    <source>
        <dbReference type="Google" id="ProtNLM"/>
    </source>
</evidence>
<keyword evidence="2" id="KW-1185">Reference proteome</keyword>
<accession>A0A0B1ZUR8</accession>
<gene>
    <name evidence="1" type="ORF">LK12_02265</name>
</gene>
<dbReference type="RefSeq" id="WP_039278742.1">
    <property type="nucleotide sequence ID" value="NZ_JTDI01000001.1"/>
</dbReference>
<protein>
    <recommendedName>
        <fullName evidence="3">Carboxymuconolactone decarboxylase</fullName>
    </recommendedName>
</protein>
<dbReference type="AlphaFoldDB" id="A0A0B1ZUR8"/>
<sequence>MRVELPEEHQDRPLEHVGKHYAKEIVAAAGVYGTAPYQHSKLTLRELEAARFRTAQINGCSTCTAFRGARDFPGMFESFDGDIENSVYTRGPAPDEDFYRNVENWRDYPGYSERERLAIRYAEGLGLTPHEIAEDEDFWSRARAAFSDDELVDMTYSIGAWMANGRALHALGLDLVCSFAPA</sequence>
<evidence type="ECO:0000313" key="1">
    <source>
        <dbReference type="EMBL" id="KHK93179.1"/>
    </source>
</evidence>
<dbReference type="EMBL" id="JTDI01000001">
    <property type="protein sequence ID" value="KHK93179.1"/>
    <property type="molecule type" value="Genomic_DNA"/>
</dbReference>
<evidence type="ECO:0000313" key="2">
    <source>
        <dbReference type="Proteomes" id="UP000031057"/>
    </source>
</evidence>
<dbReference type="Gene3D" id="1.20.1290.10">
    <property type="entry name" value="AhpD-like"/>
    <property type="match status" value="1"/>
</dbReference>
<dbReference type="Proteomes" id="UP000031057">
    <property type="component" value="Unassembled WGS sequence"/>
</dbReference>
<dbReference type="STRING" id="1348853.LK12_02265"/>
<organism evidence="1 2">
    <name type="scientific">Novosphingobium malaysiense</name>
    <dbReference type="NCBI Taxonomy" id="1348853"/>
    <lineage>
        <taxon>Bacteria</taxon>
        <taxon>Pseudomonadati</taxon>
        <taxon>Pseudomonadota</taxon>
        <taxon>Alphaproteobacteria</taxon>
        <taxon>Sphingomonadales</taxon>
        <taxon>Sphingomonadaceae</taxon>
        <taxon>Novosphingobium</taxon>
    </lineage>
</organism>
<proteinExistence type="predicted"/>
<comment type="caution">
    <text evidence="1">The sequence shown here is derived from an EMBL/GenBank/DDBJ whole genome shotgun (WGS) entry which is preliminary data.</text>
</comment>